<dbReference type="EMBL" id="CM042018">
    <property type="protein sequence ID" value="KAI3826338.1"/>
    <property type="molecule type" value="Genomic_DNA"/>
</dbReference>
<sequence>MMVHTQLRMLMDLVSPMFPSAFVFIVYIGSLSRSFRRKSGDGCNNVRNGFRNASYGHYNGTPNNHMVLFFVSHSVPRVWLVILCSTVSD</sequence>
<gene>
    <name evidence="1" type="ORF">L1987_00385</name>
</gene>
<protein>
    <submittedName>
        <fullName evidence="1">Uncharacterized protein</fullName>
    </submittedName>
</protein>
<evidence type="ECO:0000313" key="1">
    <source>
        <dbReference type="EMBL" id="KAI3826338.1"/>
    </source>
</evidence>
<dbReference type="Proteomes" id="UP001056120">
    <property type="component" value="Linkage Group LG01"/>
</dbReference>
<accession>A0ACB9K268</accession>
<reference evidence="1 2" key="2">
    <citation type="journal article" date="2022" name="Mol. Ecol. Resour.">
        <title>The genomes of chicory, endive, great burdock and yacon provide insights into Asteraceae paleo-polyploidization history and plant inulin production.</title>
        <authorList>
            <person name="Fan W."/>
            <person name="Wang S."/>
            <person name="Wang H."/>
            <person name="Wang A."/>
            <person name="Jiang F."/>
            <person name="Liu H."/>
            <person name="Zhao H."/>
            <person name="Xu D."/>
            <person name="Zhang Y."/>
        </authorList>
    </citation>
    <scope>NUCLEOTIDE SEQUENCE [LARGE SCALE GENOMIC DNA]</scope>
    <source>
        <strain evidence="2">cv. Yunnan</strain>
        <tissue evidence="1">Leaves</tissue>
    </source>
</reference>
<name>A0ACB9K268_9ASTR</name>
<keyword evidence="2" id="KW-1185">Reference proteome</keyword>
<reference evidence="2" key="1">
    <citation type="journal article" date="2022" name="Mol. Ecol. Resour.">
        <title>The genomes of chicory, endive, great burdock and yacon provide insights into Asteraceae palaeo-polyploidization history and plant inulin production.</title>
        <authorList>
            <person name="Fan W."/>
            <person name="Wang S."/>
            <person name="Wang H."/>
            <person name="Wang A."/>
            <person name="Jiang F."/>
            <person name="Liu H."/>
            <person name="Zhao H."/>
            <person name="Xu D."/>
            <person name="Zhang Y."/>
        </authorList>
    </citation>
    <scope>NUCLEOTIDE SEQUENCE [LARGE SCALE GENOMIC DNA]</scope>
    <source>
        <strain evidence="2">cv. Yunnan</strain>
    </source>
</reference>
<evidence type="ECO:0000313" key="2">
    <source>
        <dbReference type="Proteomes" id="UP001056120"/>
    </source>
</evidence>
<organism evidence="1 2">
    <name type="scientific">Smallanthus sonchifolius</name>
    <dbReference type="NCBI Taxonomy" id="185202"/>
    <lineage>
        <taxon>Eukaryota</taxon>
        <taxon>Viridiplantae</taxon>
        <taxon>Streptophyta</taxon>
        <taxon>Embryophyta</taxon>
        <taxon>Tracheophyta</taxon>
        <taxon>Spermatophyta</taxon>
        <taxon>Magnoliopsida</taxon>
        <taxon>eudicotyledons</taxon>
        <taxon>Gunneridae</taxon>
        <taxon>Pentapetalae</taxon>
        <taxon>asterids</taxon>
        <taxon>campanulids</taxon>
        <taxon>Asterales</taxon>
        <taxon>Asteraceae</taxon>
        <taxon>Asteroideae</taxon>
        <taxon>Heliantheae alliance</taxon>
        <taxon>Millerieae</taxon>
        <taxon>Smallanthus</taxon>
    </lineage>
</organism>
<comment type="caution">
    <text evidence="1">The sequence shown here is derived from an EMBL/GenBank/DDBJ whole genome shotgun (WGS) entry which is preliminary data.</text>
</comment>
<proteinExistence type="predicted"/>